<dbReference type="Proteomes" id="UP000320314">
    <property type="component" value="Unassembled WGS sequence"/>
</dbReference>
<evidence type="ECO:0000259" key="1">
    <source>
        <dbReference type="PROSITE" id="PS50943"/>
    </source>
</evidence>
<dbReference type="CDD" id="cd00093">
    <property type="entry name" value="HTH_XRE"/>
    <property type="match status" value="1"/>
</dbReference>
<protein>
    <submittedName>
        <fullName evidence="2">Helix-turn-helix transcriptional regulator</fullName>
    </submittedName>
</protein>
<reference evidence="2 3" key="1">
    <citation type="submission" date="2019-06" db="EMBL/GenBank/DDBJ databases">
        <authorList>
            <person name="Li M."/>
        </authorList>
    </citation>
    <scope>NUCLEOTIDE SEQUENCE [LARGE SCALE GENOMIC DNA]</scope>
    <source>
        <strain evidence="2 3">BGMRC6574</strain>
    </source>
</reference>
<accession>A0A506TXG7</accession>
<dbReference type="AlphaFoldDB" id="A0A506TXG7"/>
<dbReference type="Gene3D" id="1.10.260.40">
    <property type="entry name" value="lambda repressor-like DNA-binding domains"/>
    <property type="match status" value="1"/>
</dbReference>
<dbReference type="InterPro" id="IPR036286">
    <property type="entry name" value="LexA/Signal_pep-like_sf"/>
</dbReference>
<dbReference type="Pfam" id="PF01381">
    <property type="entry name" value="HTH_3"/>
    <property type="match status" value="1"/>
</dbReference>
<dbReference type="PROSITE" id="PS50943">
    <property type="entry name" value="HTH_CROC1"/>
    <property type="match status" value="1"/>
</dbReference>
<dbReference type="InterPro" id="IPR039418">
    <property type="entry name" value="LexA-like"/>
</dbReference>
<sequence>MSQPPKDKERGKRIRYVRKDVLKIRSQEEFAKRVGNGVTRGAVGNWELGGGIDSANLRTISSLSGVSLDWLYNGTGDTPPVAAKSATKHSDIFTPDPIPGKELVGRTMLPVYAAAMGGEGHVIITFDAIDHVKRPAILENVKGGYGLLLTGESMVPAFWPGDTALVNPHLPPARQKNHVLYHTPPNGQESEAIVKQLNGWTDQEWHLQQYNPLKEYSEFRKEWPVCHRVVGKYDAR</sequence>
<dbReference type="Gene3D" id="2.10.109.10">
    <property type="entry name" value="Umud Fragment, subunit A"/>
    <property type="match status" value="1"/>
</dbReference>
<keyword evidence="3" id="KW-1185">Reference proteome</keyword>
<comment type="caution">
    <text evidence="2">The sequence shown here is derived from an EMBL/GenBank/DDBJ whole genome shotgun (WGS) entry which is preliminary data.</text>
</comment>
<dbReference type="SUPFAM" id="SSF47413">
    <property type="entry name" value="lambda repressor-like DNA-binding domains"/>
    <property type="match status" value="1"/>
</dbReference>
<dbReference type="GO" id="GO:0003677">
    <property type="term" value="F:DNA binding"/>
    <property type="evidence" value="ECO:0007669"/>
    <property type="project" value="InterPro"/>
</dbReference>
<dbReference type="SUPFAM" id="SSF51306">
    <property type="entry name" value="LexA/Signal peptidase"/>
    <property type="match status" value="1"/>
</dbReference>
<name>A0A506TXG7_9HYPH</name>
<dbReference type="CDD" id="cd06529">
    <property type="entry name" value="S24_LexA-like"/>
    <property type="match status" value="1"/>
</dbReference>
<gene>
    <name evidence="2" type="ORF">FJU11_16450</name>
</gene>
<evidence type="ECO:0000313" key="2">
    <source>
        <dbReference type="EMBL" id="TPW26006.1"/>
    </source>
</evidence>
<feature type="domain" description="HTH cro/C1-type" evidence="1">
    <location>
        <begin position="26"/>
        <end position="71"/>
    </location>
</feature>
<dbReference type="RefSeq" id="WP_141168174.1">
    <property type="nucleotide sequence ID" value="NZ_VHLH01000039.1"/>
</dbReference>
<dbReference type="EMBL" id="VHLH01000039">
    <property type="protein sequence ID" value="TPW26006.1"/>
    <property type="molecule type" value="Genomic_DNA"/>
</dbReference>
<dbReference type="InterPro" id="IPR015927">
    <property type="entry name" value="Peptidase_S24_S26A/B/C"/>
</dbReference>
<organism evidence="2 3">
    <name type="scientific">Pararhizobium mangrovi</name>
    <dbReference type="NCBI Taxonomy" id="2590452"/>
    <lineage>
        <taxon>Bacteria</taxon>
        <taxon>Pseudomonadati</taxon>
        <taxon>Pseudomonadota</taxon>
        <taxon>Alphaproteobacteria</taxon>
        <taxon>Hyphomicrobiales</taxon>
        <taxon>Rhizobiaceae</taxon>
        <taxon>Rhizobium/Agrobacterium group</taxon>
        <taxon>Pararhizobium</taxon>
    </lineage>
</organism>
<proteinExistence type="predicted"/>
<dbReference type="InterPro" id="IPR001387">
    <property type="entry name" value="Cro/C1-type_HTH"/>
</dbReference>
<dbReference type="OrthoDB" id="528805at2"/>
<dbReference type="InterPro" id="IPR010982">
    <property type="entry name" value="Lambda_DNA-bd_dom_sf"/>
</dbReference>
<evidence type="ECO:0000313" key="3">
    <source>
        <dbReference type="Proteomes" id="UP000320314"/>
    </source>
</evidence>
<dbReference type="Pfam" id="PF00717">
    <property type="entry name" value="Peptidase_S24"/>
    <property type="match status" value="1"/>
</dbReference>